<keyword evidence="7" id="KW-0378">Hydrolase</keyword>
<dbReference type="PANTHER" id="PTHR42714:SF2">
    <property type="entry name" value="TRNA MODIFICATION GTPASE GTPBP3, MITOCHONDRIAL"/>
    <property type="match status" value="1"/>
</dbReference>
<dbReference type="SUPFAM" id="SSF52540">
    <property type="entry name" value="P-loop containing nucleoside triphosphate hydrolases"/>
    <property type="match status" value="1"/>
</dbReference>
<dbReference type="InterPro" id="IPR005225">
    <property type="entry name" value="Small_GTP-bd"/>
</dbReference>
<keyword evidence="3" id="KW-0963">Cytoplasm</keyword>
<dbReference type="InterPro" id="IPR027368">
    <property type="entry name" value="MnmE_dom2"/>
</dbReference>
<evidence type="ECO:0000256" key="10">
    <source>
        <dbReference type="ARBA" id="ARBA00023134"/>
    </source>
</evidence>
<name>A0A3B1CWB9_9ZZZZ</name>
<sequence length="458" mass="50380">MSDTITAIATPMGEGGLSVIRVSGLAALSIASGLFRPAQSVPKKEFIPQRVYFGEILDPDSQTIVDEVLLTYFKAPKSFTAEDVVEISAHGGLFVTTKILQLLKDQGARLAEPGEFTRRAFLNGRIDLSQAEAVTDVIHAASERALRSALAQLKGSLSTQLNDWFERLLAVLAQLEASIDFSEEGLEFQKRETSLQEIQAIQKGIEALIQTYRQGKIFREGAHVVLLGKPNVGKSSLLNALLNEDRAIVTPMPGTTRDTLEERVRIHDIHINLIDAAGLRQNPESIEKEGIKRAKAALDRADLALVIFDASNPLDKNDDLLIQEVTGKPHRVLLNKSDLKEHLDMHALQEKFPDAEFIRVSAKSGTGLTKLCASIYQFVVGDSSLNETLVITRERHRQCLDAANTALIKSCASLEQNLSEEFVAVDIQIAMDRLAIILGKTFEDDLLDQIFGEFCIGK</sequence>
<dbReference type="HAMAP" id="MF_00379">
    <property type="entry name" value="GTPase_MnmE"/>
    <property type="match status" value="1"/>
</dbReference>
<dbReference type="SUPFAM" id="SSF116878">
    <property type="entry name" value="TrmE connector domain"/>
    <property type="match status" value="1"/>
</dbReference>
<evidence type="ECO:0000313" key="12">
    <source>
        <dbReference type="EMBL" id="VAX28278.1"/>
    </source>
</evidence>
<dbReference type="AlphaFoldDB" id="A0A3B1CWB9"/>
<keyword evidence="9" id="KW-0630">Potassium</keyword>
<evidence type="ECO:0000256" key="4">
    <source>
        <dbReference type="ARBA" id="ARBA00022694"/>
    </source>
</evidence>
<dbReference type="Gene3D" id="1.20.120.430">
    <property type="entry name" value="tRNA modification GTPase MnmE domain 2"/>
    <property type="match status" value="1"/>
</dbReference>
<keyword evidence="6" id="KW-0547">Nucleotide-binding</keyword>
<dbReference type="GO" id="GO:0009507">
    <property type="term" value="C:chloroplast"/>
    <property type="evidence" value="ECO:0007669"/>
    <property type="project" value="UniProtKB-SubCell"/>
</dbReference>
<keyword evidence="8" id="KW-0460">Magnesium</keyword>
<keyword evidence="10" id="KW-0342">GTP-binding</keyword>
<evidence type="ECO:0000256" key="1">
    <source>
        <dbReference type="ARBA" id="ARBA00004229"/>
    </source>
</evidence>
<dbReference type="InterPro" id="IPR006073">
    <property type="entry name" value="GTP-bd"/>
</dbReference>
<evidence type="ECO:0000256" key="9">
    <source>
        <dbReference type="ARBA" id="ARBA00022958"/>
    </source>
</evidence>
<dbReference type="GO" id="GO:0042802">
    <property type="term" value="F:identical protein binding"/>
    <property type="evidence" value="ECO:0007669"/>
    <property type="project" value="UniProtKB-ARBA"/>
</dbReference>
<dbReference type="NCBIfam" id="NF003661">
    <property type="entry name" value="PRK05291.1-3"/>
    <property type="match status" value="1"/>
</dbReference>
<dbReference type="InterPro" id="IPR004520">
    <property type="entry name" value="GTPase_MnmE"/>
</dbReference>
<dbReference type="InterPro" id="IPR018948">
    <property type="entry name" value="GTP-bd_TrmE_N"/>
</dbReference>
<dbReference type="CDD" id="cd14858">
    <property type="entry name" value="TrmE_N"/>
    <property type="match status" value="1"/>
</dbReference>
<dbReference type="CDD" id="cd04164">
    <property type="entry name" value="trmE"/>
    <property type="match status" value="1"/>
</dbReference>
<gene>
    <name evidence="12" type="ORF">MNBD_NITROSPINAE05-596</name>
</gene>
<proteinExistence type="inferred from homology"/>
<dbReference type="Pfam" id="PF01926">
    <property type="entry name" value="MMR_HSR1"/>
    <property type="match status" value="1"/>
</dbReference>
<keyword evidence="4" id="KW-0819">tRNA processing</keyword>
<dbReference type="PANTHER" id="PTHR42714">
    <property type="entry name" value="TRNA MODIFICATION GTPASE GTPBP3"/>
    <property type="match status" value="1"/>
</dbReference>
<dbReference type="Gene3D" id="3.30.1360.120">
    <property type="entry name" value="Probable tRNA modification gtpase trme, domain 1"/>
    <property type="match status" value="1"/>
</dbReference>
<dbReference type="GO" id="GO:0005525">
    <property type="term" value="F:GTP binding"/>
    <property type="evidence" value="ECO:0007669"/>
    <property type="project" value="UniProtKB-KW"/>
</dbReference>
<dbReference type="Pfam" id="PF10396">
    <property type="entry name" value="TrmE_N"/>
    <property type="match status" value="1"/>
</dbReference>
<dbReference type="FunFam" id="3.40.50.300:FF:001376">
    <property type="entry name" value="tRNA modification GTPase MnmE"/>
    <property type="match status" value="1"/>
</dbReference>
<dbReference type="NCBIfam" id="TIGR00231">
    <property type="entry name" value="small_GTP"/>
    <property type="match status" value="1"/>
</dbReference>
<evidence type="ECO:0000256" key="7">
    <source>
        <dbReference type="ARBA" id="ARBA00022801"/>
    </source>
</evidence>
<keyword evidence="5" id="KW-0479">Metal-binding</keyword>
<dbReference type="PROSITE" id="PS51709">
    <property type="entry name" value="G_TRME"/>
    <property type="match status" value="1"/>
</dbReference>
<evidence type="ECO:0000256" key="2">
    <source>
        <dbReference type="ARBA" id="ARBA00011043"/>
    </source>
</evidence>
<dbReference type="InterPro" id="IPR027417">
    <property type="entry name" value="P-loop_NTPase"/>
</dbReference>
<dbReference type="InterPro" id="IPR025867">
    <property type="entry name" value="MnmE_helical"/>
</dbReference>
<dbReference type="InterPro" id="IPR031168">
    <property type="entry name" value="G_TrmE"/>
</dbReference>
<evidence type="ECO:0000256" key="6">
    <source>
        <dbReference type="ARBA" id="ARBA00022741"/>
    </source>
</evidence>
<dbReference type="Gene3D" id="3.40.50.300">
    <property type="entry name" value="P-loop containing nucleotide triphosphate hydrolases"/>
    <property type="match status" value="1"/>
</dbReference>
<evidence type="ECO:0000256" key="8">
    <source>
        <dbReference type="ARBA" id="ARBA00022842"/>
    </source>
</evidence>
<accession>A0A3B1CWB9</accession>
<reference evidence="12" key="1">
    <citation type="submission" date="2018-06" db="EMBL/GenBank/DDBJ databases">
        <authorList>
            <person name="Zhirakovskaya E."/>
        </authorList>
    </citation>
    <scope>NUCLEOTIDE SEQUENCE</scope>
</reference>
<dbReference type="GO" id="GO:0046872">
    <property type="term" value="F:metal ion binding"/>
    <property type="evidence" value="ECO:0007669"/>
    <property type="project" value="UniProtKB-KW"/>
</dbReference>
<dbReference type="NCBIfam" id="TIGR00450">
    <property type="entry name" value="mnmE_trmE_thdF"/>
    <property type="match status" value="1"/>
</dbReference>
<dbReference type="InterPro" id="IPR027266">
    <property type="entry name" value="TrmE/GcvT-like"/>
</dbReference>
<dbReference type="GO" id="GO:0030488">
    <property type="term" value="P:tRNA methylation"/>
    <property type="evidence" value="ECO:0007669"/>
    <property type="project" value="TreeGrafter"/>
</dbReference>
<evidence type="ECO:0000256" key="5">
    <source>
        <dbReference type="ARBA" id="ARBA00022723"/>
    </source>
</evidence>
<dbReference type="GO" id="GO:0003924">
    <property type="term" value="F:GTPase activity"/>
    <property type="evidence" value="ECO:0007669"/>
    <property type="project" value="InterPro"/>
</dbReference>
<dbReference type="FunFam" id="3.30.1360.120:FF:000003">
    <property type="entry name" value="tRNA modification GTPase MnmE"/>
    <property type="match status" value="1"/>
</dbReference>
<evidence type="ECO:0000256" key="3">
    <source>
        <dbReference type="ARBA" id="ARBA00022490"/>
    </source>
</evidence>
<organism evidence="12">
    <name type="scientific">hydrothermal vent metagenome</name>
    <dbReference type="NCBI Taxonomy" id="652676"/>
    <lineage>
        <taxon>unclassified sequences</taxon>
        <taxon>metagenomes</taxon>
        <taxon>ecological metagenomes</taxon>
    </lineage>
</organism>
<comment type="subcellular location">
    <subcellularLocation>
        <location evidence="1">Plastid</location>
        <location evidence="1">Chloroplast</location>
    </subcellularLocation>
</comment>
<protein>
    <submittedName>
        <fullName evidence="12">tRNA-5-carboxymethylaminomethyl-2-thiouridine(34) synthesis protein MnmE</fullName>
    </submittedName>
</protein>
<dbReference type="GO" id="GO:0005829">
    <property type="term" value="C:cytosol"/>
    <property type="evidence" value="ECO:0007669"/>
    <property type="project" value="TreeGrafter"/>
</dbReference>
<dbReference type="EMBL" id="UOGG01000056">
    <property type="protein sequence ID" value="VAX28278.1"/>
    <property type="molecule type" value="Genomic_DNA"/>
</dbReference>
<evidence type="ECO:0000259" key="11">
    <source>
        <dbReference type="PROSITE" id="PS51709"/>
    </source>
</evidence>
<dbReference type="Pfam" id="PF12631">
    <property type="entry name" value="MnmE_helical"/>
    <property type="match status" value="1"/>
</dbReference>
<dbReference type="GO" id="GO:0002098">
    <property type="term" value="P:tRNA wobble uridine modification"/>
    <property type="evidence" value="ECO:0007669"/>
    <property type="project" value="TreeGrafter"/>
</dbReference>
<comment type="similarity">
    <text evidence="2">Belongs to the TRAFAC class TrmE-Era-EngA-EngB-Septin-like GTPase superfamily. TrmE GTPase family.</text>
</comment>
<feature type="domain" description="TrmE-type G" evidence="11">
    <location>
        <begin position="221"/>
        <end position="380"/>
    </location>
</feature>